<dbReference type="Proteomes" id="UP000789920">
    <property type="component" value="Unassembled WGS sequence"/>
</dbReference>
<dbReference type="EMBL" id="CAJVQC010131438">
    <property type="protein sequence ID" value="CAG8841726.1"/>
    <property type="molecule type" value="Genomic_DNA"/>
</dbReference>
<reference evidence="1" key="1">
    <citation type="submission" date="2021-06" db="EMBL/GenBank/DDBJ databases">
        <authorList>
            <person name="Kallberg Y."/>
            <person name="Tangrot J."/>
            <person name="Rosling A."/>
        </authorList>
    </citation>
    <scope>NUCLEOTIDE SEQUENCE</scope>
    <source>
        <strain evidence="1">MA461A</strain>
    </source>
</reference>
<name>A0ACA9SL80_9GLOM</name>
<comment type="caution">
    <text evidence="1">The sequence shown here is derived from an EMBL/GenBank/DDBJ whole genome shotgun (WGS) entry which is preliminary data.</text>
</comment>
<keyword evidence="2" id="KW-1185">Reference proteome</keyword>
<evidence type="ECO:0000313" key="1">
    <source>
        <dbReference type="EMBL" id="CAG8841726.1"/>
    </source>
</evidence>
<protein>
    <submittedName>
        <fullName evidence="1">7151_t:CDS:1</fullName>
    </submittedName>
</protein>
<accession>A0ACA9SL80</accession>
<feature type="non-terminal residue" evidence="1">
    <location>
        <position position="141"/>
    </location>
</feature>
<proteinExistence type="predicted"/>
<feature type="non-terminal residue" evidence="1">
    <location>
        <position position="1"/>
    </location>
</feature>
<organism evidence="1 2">
    <name type="scientific">Racocetra persica</name>
    <dbReference type="NCBI Taxonomy" id="160502"/>
    <lineage>
        <taxon>Eukaryota</taxon>
        <taxon>Fungi</taxon>
        <taxon>Fungi incertae sedis</taxon>
        <taxon>Mucoromycota</taxon>
        <taxon>Glomeromycotina</taxon>
        <taxon>Glomeromycetes</taxon>
        <taxon>Diversisporales</taxon>
        <taxon>Gigasporaceae</taxon>
        <taxon>Racocetra</taxon>
    </lineage>
</organism>
<sequence length="141" mass="16586">WQYQEGIINKEKKLILSESLKVVDLAEQYPISGKVNENIRQACVEHRHANMRGQGEYTPWFNRFGHPTHYLVRVARFTSSTENILHVEVENDVRKKKDGHLLYFYDIFLRNRDISCAIIGKFTQGGKIDEKRLTHRLVTDE</sequence>
<gene>
    <name evidence="1" type="ORF">RPERSI_LOCUS32000</name>
</gene>
<evidence type="ECO:0000313" key="2">
    <source>
        <dbReference type="Proteomes" id="UP000789920"/>
    </source>
</evidence>